<sequence length="604" mass="68565">MTATECTFGSSIHLTAGFVFISCLLFYIRKFFFKPGTRITFSDEDAVAFERDFSPNEIAAILRFKEYLSQLQELAEKTSKEKSRFTECKKEDGFLFNDQALIQLNKKYSSIQVKINEALENKRHRSDQQFEQTQKRINNLQKEVSSLKNSIETVPVLQCQCDSSLKSKVQTENTTQTNEENHSAKKQTSNSDFEVFTNDSQKLVLTAIKDCMYKIVYESGSNWGDVVLEISKFLKENHLETKQQVEASISECLEKNNSLQIPACDSLIIQTENIEKELLDVFLILDRQVVDVQAIAETLRFFNRKFVYFAQKCDDRWKDSCQDYIITCNTVQEAQENMNFSSCRMSRISYSLNQRSTELEGLMRELGIITQIVAAVTESEDQKSNGADQIEETCASMEELENRICKIEDVFRSNTGRILEMIEKPGKKLESMLQYIEELGVLSDLVKNISKVHESMISCYSTNHNGNGTATRFSLFEEPKDNESVSNVSQMEGSLCQDMDNTDLSCEDMSVTTLQNKVLEVIPHKRIITMLNNAIRKTTAKAMNENNISSQKGFKKKSATEPLQPESEVKDANIWGLTASDITLSEVNSDCLLPKSGSSSSGED</sequence>
<dbReference type="AlphaFoldDB" id="A0A8X6KH90"/>
<evidence type="ECO:0000256" key="1">
    <source>
        <dbReference type="SAM" id="Coils"/>
    </source>
</evidence>
<feature type="transmembrane region" description="Helical" evidence="3">
    <location>
        <begin position="12"/>
        <end position="28"/>
    </location>
</feature>
<evidence type="ECO:0000313" key="5">
    <source>
        <dbReference type="Proteomes" id="UP000887116"/>
    </source>
</evidence>
<proteinExistence type="predicted"/>
<comment type="caution">
    <text evidence="4">The sequence shown here is derived from an EMBL/GenBank/DDBJ whole genome shotgun (WGS) entry which is preliminary data.</text>
</comment>
<dbReference type="OrthoDB" id="6423830at2759"/>
<name>A0A8X6KH90_TRICU</name>
<feature type="region of interest" description="Disordered" evidence="2">
    <location>
        <begin position="542"/>
        <end position="570"/>
    </location>
</feature>
<feature type="coiled-coil region" evidence="1">
    <location>
        <begin position="101"/>
        <end position="150"/>
    </location>
</feature>
<dbReference type="EMBL" id="BMAO01011433">
    <property type="protein sequence ID" value="GFQ73656.1"/>
    <property type="molecule type" value="Genomic_DNA"/>
</dbReference>
<dbReference type="Proteomes" id="UP000887116">
    <property type="component" value="Unassembled WGS sequence"/>
</dbReference>
<keyword evidence="3" id="KW-0812">Transmembrane</keyword>
<keyword evidence="1" id="KW-0175">Coiled coil</keyword>
<keyword evidence="3" id="KW-0472">Membrane</keyword>
<protein>
    <submittedName>
        <fullName evidence="4">Uncharacterized protein</fullName>
    </submittedName>
</protein>
<keyword evidence="3" id="KW-1133">Transmembrane helix</keyword>
<evidence type="ECO:0000256" key="3">
    <source>
        <dbReference type="SAM" id="Phobius"/>
    </source>
</evidence>
<accession>A0A8X6KH90</accession>
<organism evidence="4 5">
    <name type="scientific">Trichonephila clavata</name>
    <name type="common">Joro spider</name>
    <name type="synonym">Nephila clavata</name>
    <dbReference type="NCBI Taxonomy" id="2740835"/>
    <lineage>
        <taxon>Eukaryota</taxon>
        <taxon>Metazoa</taxon>
        <taxon>Ecdysozoa</taxon>
        <taxon>Arthropoda</taxon>
        <taxon>Chelicerata</taxon>
        <taxon>Arachnida</taxon>
        <taxon>Araneae</taxon>
        <taxon>Araneomorphae</taxon>
        <taxon>Entelegynae</taxon>
        <taxon>Araneoidea</taxon>
        <taxon>Nephilidae</taxon>
        <taxon>Trichonephila</taxon>
    </lineage>
</organism>
<reference evidence="4" key="1">
    <citation type="submission" date="2020-07" db="EMBL/GenBank/DDBJ databases">
        <title>Multicomponent nature underlies the extraordinary mechanical properties of spider dragline silk.</title>
        <authorList>
            <person name="Kono N."/>
            <person name="Nakamura H."/>
            <person name="Mori M."/>
            <person name="Yoshida Y."/>
            <person name="Ohtoshi R."/>
            <person name="Malay A.D."/>
            <person name="Moran D.A.P."/>
            <person name="Tomita M."/>
            <person name="Numata K."/>
            <person name="Arakawa K."/>
        </authorList>
    </citation>
    <scope>NUCLEOTIDE SEQUENCE</scope>
</reference>
<evidence type="ECO:0000256" key="2">
    <source>
        <dbReference type="SAM" id="MobiDB-lite"/>
    </source>
</evidence>
<keyword evidence="5" id="KW-1185">Reference proteome</keyword>
<feature type="region of interest" description="Disordered" evidence="2">
    <location>
        <begin position="170"/>
        <end position="190"/>
    </location>
</feature>
<evidence type="ECO:0000313" key="4">
    <source>
        <dbReference type="EMBL" id="GFQ73656.1"/>
    </source>
</evidence>
<gene>
    <name evidence="4" type="primary">NCL1_48237</name>
    <name evidence="4" type="ORF">TNCT_375121</name>
</gene>